<dbReference type="InterPro" id="IPR036388">
    <property type="entry name" value="WH-like_DNA-bd_sf"/>
</dbReference>
<name>A0A128ESM9_9GAMM</name>
<dbReference type="AlphaFoldDB" id="A0A128ESM9"/>
<keyword evidence="3" id="KW-1185">Reference proteome</keyword>
<reference evidence="3" key="1">
    <citation type="submission" date="2016-02" db="EMBL/GenBank/DDBJ databases">
        <authorList>
            <person name="Rodrigo-Torres Lidia"/>
            <person name="Arahal R.David."/>
        </authorList>
    </citation>
    <scope>NUCLEOTIDE SEQUENCE [LARGE SCALE GENOMIC DNA]</scope>
    <source>
        <strain evidence="3">CECT 8713</strain>
    </source>
</reference>
<feature type="domain" description="Transcriptional regulator HTH-type FeoC" evidence="1">
    <location>
        <begin position="2"/>
        <end position="49"/>
    </location>
</feature>
<dbReference type="InterPro" id="IPR036390">
    <property type="entry name" value="WH_DNA-bd_sf"/>
</dbReference>
<accession>A0A128ESM9</accession>
<evidence type="ECO:0000259" key="1">
    <source>
        <dbReference type="Pfam" id="PF09012"/>
    </source>
</evidence>
<protein>
    <submittedName>
        <fullName evidence="2">FeoC like transcriptional regulator</fullName>
    </submittedName>
</protein>
<organism evidence="2 3">
    <name type="scientific">Grimontia marina</name>
    <dbReference type="NCBI Taxonomy" id="646534"/>
    <lineage>
        <taxon>Bacteria</taxon>
        <taxon>Pseudomonadati</taxon>
        <taxon>Pseudomonadota</taxon>
        <taxon>Gammaproteobacteria</taxon>
        <taxon>Vibrionales</taxon>
        <taxon>Vibrionaceae</taxon>
        <taxon>Grimontia</taxon>
    </lineage>
</organism>
<dbReference type="Pfam" id="PF09012">
    <property type="entry name" value="FeoC"/>
    <property type="match status" value="1"/>
</dbReference>
<sequence length="74" mass="8437">MILFTLRDYIQSHPKCSLKELSKAFALSEDGVEAMLGAWIKRGKLKVTVSERTSGEVRQYIWLDDSELGVTVYQ</sequence>
<evidence type="ECO:0000313" key="2">
    <source>
        <dbReference type="EMBL" id="CZF77579.1"/>
    </source>
</evidence>
<gene>
    <name evidence="2" type="ORF">GMA8713_00233</name>
</gene>
<dbReference type="InterPro" id="IPR015102">
    <property type="entry name" value="Tscrpt_reg_HTH_FeoC"/>
</dbReference>
<evidence type="ECO:0000313" key="3">
    <source>
        <dbReference type="Proteomes" id="UP000073601"/>
    </source>
</evidence>
<dbReference type="Proteomes" id="UP000073601">
    <property type="component" value="Unassembled WGS sequence"/>
</dbReference>
<proteinExistence type="predicted"/>
<dbReference type="SUPFAM" id="SSF46785">
    <property type="entry name" value="Winged helix' DNA-binding domain"/>
    <property type="match status" value="1"/>
</dbReference>
<dbReference type="Gene3D" id="1.10.10.10">
    <property type="entry name" value="Winged helix-like DNA-binding domain superfamily/Winged helix DNA-binding domain"/>
    <property type="match status" value="1"/>
</dbReference>
<dbReference type="EMBL" id="FIZY01000001">
    <property type="protein sequence ID" value="CZF77579.1"/>
    <property type="molecule type" value="Genomic_DNA"/>
</dbReference>
<dbReference type="OrthoDB" id="467062at2"/>
<dbReference type="RefSeq" id="WP_062704918.1">
    <property type="nucleotide sequence ID" value="NZ_CAWRCI010000001.1"/>
</dbReference>